<feature type="domain" description="Helicase ATP-binding" evidence="2">
    <location>
        <begin position="481"/>
        <end position="646"/>
    </location>
</feature>
<dbReference type="FunFam" id="3.40.50.300:FF:000533">
    <property type="entry name" value="Helicase, Snf2 family"/>
    <property type="match status" value="1"/>
</dbReference>
<dbReference type="Pfam" id="PF12419">
    <property type="entry name" value="DUF3670"/>
    <property type="match status" value="1"/>
</dbReference>
<accession>A0A3M8H433</accession>
<name>A0A3M8H433_9BACI</name>
<dbReference type="SMART" id="SM00490">
    <property type="entry name" value="HELICc"/>
    <property type="match status" value="1"/>
</dbReference>
<dbReference type="InterPro" id="IPR022138">
    <property type="entry name" value="DUF3670"/>
</dbReference>
<keyword evidence="4" id="KW-0547">Nucleotide-binding</keyword>
<evidence type="ECO:0000313" key="5">
    <source>
        <dbReference type="Proteomes" id="UP000279909"/>
    </source>
</evidence>
<evidence type="ECO:0000259" key="2">
    <source>
        <dbReference type="PROSITE" id="PS51192"/>
    </source>
</evidence>
<dbReference type="InterPro" id="IPR038718">
    <property type="entry name" value="SNF2-like_sf"/>
</dbReference>
<gene>
    <name evidence="4" type="ORF">EC501_16420</name>
</gene>
<dbReference type="GO" id="GO:0016787">
    <property type="term" value="F:hydrolase activity"/>
    <property type="evidence" value="ECO:0007669"/>
    <property type="project" value="UniProtKB-KW"/>
</dbReference>
<dbReference type="PROSITE" id="PS51192">
    <property type="entry name" value="HELICASE_ATP_BIND_1"/>
    <property type="match status" value="1"/>
</dbReference>
<dbReference type="CDD" id="cd18012">
    <property type="entry name" value="DEXQc_arch_SWI2_SNF2"/>
    <property type="match status" value="1"/>
</dbReference>
<feature type="domain" description="Helicase C-terminal" evidence="3">
    <location>
        <begin position="776"/>
        <end position="930"/>
    </location>
</feature>
<evidence type="ECO:0000313" key="4">
    <source>
        <dbReference type="EMBL" id="RNC97228.1"/>
    </source>
</evidence>
<proteinExistence type="predicted"/>
<sequence length="948" mass="109514">MTEIQLTPFTKTIRVTFEELQPGFFSVIAFHEDGSPIPPSNWSHQLFYRYEPNCFGLNANFGEHGIHVSLVELVELISPSYKHPFIQLMGTNDKTKKLLASINAVQLLWNNSALWDYVILTEDDSNNITFSFQLPQNFMEDDFVKNAYGEIEIQLAECESILTTAVQQKLAYAGLLANDIPTLLPFFSKGGWPLNKDRSIGDVKVALRLREPEESSSQWLLETVLSSKKTLKVWAPAVRKRHLPIERALPDKWLPYAQEIKNMQNQMLELMDLSSYNVDSESFIHIMLEDKDVRNLLRGDFAKLGALGFEIILPTWLKELKQTKMRVRVSASNQSQKSVAGLDDILSFNWQLSLNGEQISDEEFRKIVDERREFVRIGNEWFRLDANWMQEIRELMDKAEDENWTVRELLFRELPDEFTALEGEEEDIERDDPLFAFEMQRSLKEYVDQLQHKKGLPSISPPKGLHAELRPYQQEGFEWLSFMRNQNFGAVLADDMGLGKTVQLISYLLYTYETLEEQLPTIIICPTSVLGNWQKELVRFAPSLKVHTHYSSSRIKKDSFHQMIIKEKPNVILSTYGTISQDIEFLQEIHWATVTLDEAQNIKNMQTLQSRAIRKLKGKHHIALTGTPIENRLSELWAIFDFIHKGYLGSFGKFQEQFIVPIEREESERHKQILRTKIRPFLLRRTKNDPDLMLNLPDKQESKEFCALTSEQAALYEGYIEDTMAQLNTMSPFEKKGRILQMLSNLKQLCNHPALYLKEPFDEAKVMLNRSVKLKRIVQLAAEIVDNGEQCLIFTQYIGMGHLLQHCFSELYDIDVPFLTGSMPKQQRDQLVEGFQAGEFPIFLLSLKAGGTGLNLTAANHVLHADRWWNPAVENQATDRAYRIGQTQFVQVHKFITIGTIEEKIDKMIEIKSALSEELIQSSNWLSELQEDELMDLLMLDTKESTII</sequence>
<dbReference type="RefSeq" id="WP_122973430.1">
    <property type="nucleotide sequence ID" value="NZ_RHLQ01000059.1"/>
</dbReference>
<organism evidence="4 5">
    <name type="scientific">Lysinibacillus halotolerans</name>
    <dbReference type="NCBI Taxonomy" id="1368476"/>
    <lineage>
        <taxon>Bacteria</taxon>
        <taxon>Bacillati</taxon>
        <taxon>Bacillota</taxon>
        <taxon>Bacilli</taxon>
        <taxon>Bacillales</taxon>
        <taxon>Bacillaceae</taxon>
        <taxon>Lysinibacillus</taxon>
    </lineage>
</organism>
<dbReference type="SUPFAM" id="SSF52540">
    <property type="entry name" value="P-loop containing nucleoside triphosphate hydrolases"/>
    <property type="match status" value="2"/>
</dbReference>
<keyword evidence="1" id="KW-0378">Hydrolase</keyword>
<comment type="caution">
    <text evidence="4">The sequence shown here is derived from an EMBL/GenBank/DDBJ whole genome shotgun (WGS) entry which is preliminary data.</text>
</comment>
<dbReference type="PROSITE" id="PS51194">
    <property type="entry name" value="HELICASE_CTER"/>
    <property type="match status" value="1"/>
</dbReference>
<dbReference type="Gene3D" id="3.40.50.10810">
    <property type="entry name" value="Tandem AAA-ATPase domain"/>
    <property type="match status" value="1"/>
</dbReference>
<evidence type="ECO:0000256" key="1">
    <source>
        <dbReference type="ARBA" id="ARBA00022801"/>
    </source>
</evidence>
<dbReference type="Proteomes" id="UP000279909">
    <property type="component" value="Unassembled WGS sequence"/>
</dbReference>
<dbReference type="Pfam" id="PF00176">
    <property type="entry name" value="SNF2-rel_dom"/>
    <property type="match status" value="1"/>
</dbReference>
<keyword evidence="4" id="KW-0347">Helicase</keyword>
<evidence type="ECO:0000259" key="3">
    <source>
        <dbReference type="PROSITE" id="PS51194"/>
    </source>
</evidence>
<dbReference type="GO" id="GO:0004386">
    <property type="term" value="F:helicase activity"/>
    <property type="evidence" value="ECO:0007669"/>
    <property type="project" value="UniProtKB-KW"/>
</dbReference>
<dbReference type="EMBL" id="RHLQ01000059">
    <property type="protein sequence ID" value="RNC97228.1"/>
    <property type="molecule type" value="Genomic_DNA"/>
</dbReference>
<dbReference type="AlphaFoldDB" id="A0A3M8H433"/>
<keyword evidence="4" id="KW-0067">ATP-binding</keyword>
<protein>
    <submittedName>
        <fullName evidence="4">DEAD/DEAH box helicase</fullName>
    </submittedName>
</protein>
<dbReference type="InterPro" id="IPR000330">
    <property type="entry name" value="SNF2_N"/>
</dbReference>
<dbReference type="OrthoDB" id="9760715at2"/>
<dbReference type="Pfam" id="PF00271">
    <property type="entry name" value="Helicase_C"/>
    <property type="match status" value="1"/>
</dbReference>
<dbReference type="InterPro" id="IPR014001">
    <property type="entry name" value="Helicase_ATP-bd"/>
</dbReference>
<dbReference type="SMART" id="SM00487">
    <property type="entry name" value="DEXDc"/>
    <property type="match status" value="1"/>
</dbReference>
<dbReference type="InterPro" id="IPR001650">
    <property type="entry name" value="Helicase_C-like"/>
</dbReference>
<dbReference type="InterPro" id="IPR027417">
    <property type="entry name" value="P-loop_NTPase"/>
</dbReference>
<dbReference type="Gene3D" id="3.40.50.300">
    <property type="entry name" value="P-loop containing nucleotide triphosphate hydrolases"/>
    <property type="match status" value="1"/>
</dbReference>
<dbReference type="GO" id="GO:0005524">
    <property type="term" value="F:ATP binding"/>
    <property type="evidence" value="ECO:0007669"/>
    <property type="project" value="InterPro"/>
</dbReference>
<keyword evidence="5" id="KW-1185">Reference proteome</keyword>
<dbReference type="PANTHER" id="PTHR10799">
    <property type="entry name" value="SNF2/RAD54 HELICASE FAMILY"/>
    <property type="match status" value="1"/>
</dbReference>
<dbReference type="CDD" id="cd18793">
    <property type="entry name" value="SF2_C_SNF"/>
    <property type="match status" value="1"/>
</dbReference>
<dbReference type="InterPro" id="IPR049730">
    <property type="entry name" value="SNF2/RAD54-like_C"/>
</dbReference>
<reference evidence="4 5" key="1">
    <citation type="journal article" date="2014" name="Int. J. Syst. Evol. Microbiol.">
        <title>Lysinibacillus halotolerans sp. nov., isolated from saline-alkaline soil.</title>
        <authorList>
            <person name="Kong D."/>
            <person name="Wang Y."/>
            <person name="Zhao B."/>
            <person name="Li Y."/>
            <person name="Song J."/>
            <person name="Zhai Y."/>
            <person name="Zhang C."/>
            <person name="Wang H."/>
            <person name="Chen X."/>
            <person name="Zhao B."/>
            <person name="Ruan Z."/>
        </authorList>
    </citation>
    <scope>NUCLEOTIDE SEQUENCE [LARGE SCALE GENOMIC DNA]</scope>
    <source>
        <strain evidence="4 5">MCCC 1A12703</strain>
    </source>
</reference>